<organism evidence="2 4">
    <name type="scientific">Rhizobium tibeticum</name>
    <dbReference type="NCBI Taxonomy" id="501024"/>
    <lineage>
        <taxon>Bacteria</taxon>
        <taxon>Pseudomonadati</taxon>
        <taxon>Pseudomonadota</taxon>
        <taxon>Alphaproteobacteria</taxon>
        <taxon>Hyphomicrobiales</taxon>
        <taxon>Rhizobiaceae</taxon>
        <taxon>Rhizobium/Agrobacterium group</taxon>
        <taxon>Rhizobium</taxon>
    </lineage>
</organism>
<keyword evidence="5" id="KW-1185">Reference proteome</keyword>
<feature type="domain" description="HTH cro/C1-type" evidence="1">
    <location>
        <begin position="19"/>
        <end position="73"/>
    </location>
</feature>
<dbReference type="PANTHER" id="PTHR43236">
    <property type="entry name" value="ANTITOXIN HIGA1"/>
    <property type="match status" value="1"/>
</dbReference>
<dbReference type="Pfam" id="PF01381">
    <property type="entry name" value="HTH_3"/>
    <property type="match status" value="1"/>
</dbReference>
<dbReference type="Proteomes" id="UP000183063">
    <property type="component" value="Unassembled WGS sequence"/>
</dbReference>
<dbReference type="EMBL" id="FOCV01000028">
    <property type="protein sequence ID" value="SEO89044.1"/>
    <property type="molecule type" value="Genomic_DNA"/>
</dbReference>
<accession>A0A1H8TEM2</accession>
<dbReference type="PANTHER" id="PTHR43236:SF1">
    <property type="entry name" value="BLL7220 PROTEIN"/>
    <property type="match status" value="1"/>
</dbReference>
<sequence length="145" mass="15942">MEIPSKKPNPIDVEVGRRIRMRRGLLGLSQTTLADSLGITFQQVQKYEKGTNRVGASRLQAIAEFLQTSVSFFFEGQETIGTDTENMHGREITDFISTAEGLSLNRSFVRIQDPDVRRKIVGLVKVLGSTAADQDAFEGPATAPT</sequence>
<reference evidence="4" key="1">
    <citation type="submission" date="2016-10" db="EMBL/GenBank/DDBJ databases">
        <authorList>
            <person name="Wibberg D."/>
        </authorList>
    </citation>
    <scope>NUCLEOTIDE SEQUENCE [LARGE SCALE GENOMIC DNA]</scope>
</reference>
<dbReference type="CDD" id="cd00093">
    <property type="entry name" value="HTH_XRE"/>
    <property type="match status" value="1"/>
</dbReference>
<gene>
    <name evidence="2" type="ORF">RTCCBAU85039_5159</name>
    <name evidence="3" type="ORF">SAMN05216228_102858</name>
</gene>
<proteinExistence type="predicted"/>
<dbReference type="AlphaFoldDB" id="A0A1H8TEM2"/>
<dbReference type="Proteomes" id="UP000198939">
    <property type="component" value="Unassembled WGS sequence"/>
</dbReference>
<dbReference type="Gene3D" id="1.10.260.40">
    <property type="entry name" value="lambda repressor-like DNA-binding domains"/>
    <property type="match status" value="1"/>
</dbReference>
<dbReference type="OrthoDB" id="9797172at2"/>
<dbReference type="EMBL" id="FNXB01000037">
    <property type="protein sequence ID" value="SEI14875.1"/>
    <property type="molecule type" value="Genomic_DNA"/>
</dbReference>
<name>A0A1H8TEM2_9HYPH</name>
<evidence type="ECO:0000313" key="2">
    <source>
        <dbReference type="EMBL" id="SEI14875.1"/>
    </source>
</evidence>
<reference evidence="2" key="3">
    <citation type="submission" date="2016-10" db="EMBL/GenBank/DDBJ databases">
        <authorList>
            <person name="de Groot N.N."/>
        </authorList>
    </citation>
    <scope>NUCLEOTIDE SEQUENCE [LARGE SCALE GENOMIC DNA]</scope>
    <source>
        <strain evidence="2">CCBAU85039</strain>
    </source>
</reference>
<evidence type="ECO:0000313" key="5">
    <source>
        <dbReference type="Proteomes" id="UP000198939"/>
    </source>
</evidence>
<dbReference type="SUPFAM" id="SSF47413">
    <property type="entry name" value="lambda repressor-like DNA-binding domains"/>
    <property type="match status" value="1"/>
</dbReference>
<protein>
    <submittedName>
        <fullName evidence="3">Transcriptional regulator, contains XRE-family HTH domain</fullName>
    </submittedName>
    <submittedName>
        <fullName evidence="2">Transcriptional repressor DicA</fullName>
    </submittedName>
</protein>
<dbReference type="GO" id="GO:0003677">
    <property type="term" value="F:DNA binding"/>
    <property type="evidence" value="ECO:0007669"/>
    <property type="project" value="InterPro"/>
</dbReference>
<dbReference type="InterPro" id="IPR001387">
    <property type="entry name" value="Cro/C1-type_HTH"/>
</dbReference>
<dbReference type="PROSITE" id="PS50943">
    <property type="entry name" value="HTH_CROC1"/>
    <property type="match status" value="1"/>
</dbReference>
<dbReference type="SMART" id="SM00530">
    <property type="entry name" value="HTH_XRE"/>
    <property type="match status" value="1"/>
</dbReference>
<dbReference type="InterPro" id="IPR052345">
    <property type="entry name" value="Rad_response_metalloprotease"/>
</dbReference>
<evidence type="ECO:0000313" key="3">
    <source>
        <dbReference type="EMBL" id="SEO89044.1"/>
    </source>
</evidence>
<dbReference type="STRING" id="501024.RTCCBAU85039_5159"/>
<reference evidence="3 5" key="2">
    <citation type="submission" date="2016-10" db="EMBL/GenBank/DDBJ databases">
        <authorList>
            <person name="Varghese N."/>
            <person name="Submissions S."/>
        </authorList>
    </citation>
    <scope>NUCLEOTIDE SEQUENCE [LARGE SCALE GENOMIC DNA]</scope>
    <source>
        <strain evidence="3 5">CGMCC 1.7071</strain>
    </source>
</reference>
<dbReference type="InterPro" id="IPR010982">
    <property type="entry name" value="Lambda_DNA-bd_dom_sf"/>
</dbReference>
<evidence type="ECO:0000313" key="4">
    <source>
        <dbReference type="Proteomes" id="UP000183063"/>
    </source>
</evidence>
<evidence type="ECO:0000259" key="1">
    <source>
        <dbReference type="PROSITE" id="PS50943"/>
    </source>
</evidence>